<feature type="compositionally biased region" description="Polar residues" evidence="1">
    <location>
        <begin position="57"/>
        <end position="81"/>
    </location>
</feature>
<sequence length="154" mass="17600">MEPYDQSQRPDEDCSERAKERRCCWAKGRTEKSPERNLMQTVLEKAKDPSNAAPPISRQQMTETTKVPKTDPTLYQKTSQHPKMPTPKASILKWNTRRADWGKYTTGLQVVTHGISFNPDIHINLDKILGTVQCAAELSVPKCYNRLTNFLPEN</sequence>
<comment type="caution">
    <text evidence="2">The sequence shown here is derived from an EMBL/GenBank/DDBJ whole genome shotgun (WGS) entry which is preliminary data.</text>
</comment>
<reference evidence="2" key="1">
    <citation type="journal article" date="2023" name="Mol. Biol. Evol.">
        <title>Third-Generation Sequencing Reveals the Adaptive Role of the Epigenome in Three Deep-Sea Polychaetes.</title>
        <authorList>
            <person name="Perez M."/>
            <person name="Aroh O."/>
            <person name="Sun Y."/>
            <person name="Lan Y."/>
            <person name="Juniper S.K."/>
            <person name="Young C.R."/>
            <person name="Angers B."/>
            <person name="Qian P.Y."/>
        </authorList>
    </citation>
    <scope>NUCLEOTIDE SEQUENCE</scope>
    <source>
        <strain evidence="2">P08H-3</strain>
    </source>
</reference>
<protein>
    <submittedName>
        <fullName evidence="2">Uncharacterized protein</fullName>
    </submittedName>
</protein>
<evidence type="ECO:0000256" key="1">
    <source>
        <dbReference type="SAM" id="MobiDB-lite"/>
    </source>
</evidence>
<gene>
    <name evidence="2" type="ORF">LSH36_306g03019</name>
</gene>
<keyword evidence="3" id="KW-1185">Reference proteome</keyword>
<proteinExistence type="predicted"/>
<organism evidence="2 3">
    <name type="scientific">Paralvinella palmiformis</name>
    <dbReference type="NCBI Taxonomy" id="53620"/>
    <lineage>
        <taxon>Eukaryota</taxon>
        <taxon>Metazoa</taxon>
        <taxon>Spiralia</taxon>
        <taxon>Lophotrochozoa</taxon>
        <taxon>Annelida</taxon>
        <taxon>Polychaeta</taxon>
        <taxon>Sedentaria</taxon>
        <taxon>Canalipalpata</taxon>
        <taxon>Terebellida</taxon>
        <taxon>Terebelliformia</taxon>
        <taxon>Alvinellidae</taxon>
        <taxon>Paralvinella</taxon>
    </lineage>
</organism>
<dbReference type="AlphaFoldDB" id="A0AAD9N1C4"/>
<evidence type="ECO:0000313" key="3">
    <source>
        <dbReference type="Proteomes" id="UP001208570"/>
    </source>
</evidence>
<feature type="region of interest" description="Disordered" evidence="1">
    <location>
        <begin position="43"/>
        <end position="90"/>
    </location>
</feature>
<accession>A0AAD9N1C4</accession>
<feature type="region of interest" description="Disordered" evidence="1">
    <location>
        <begin position="1"/>
        <end position="22"/>
    </location>
</feature>
<name>A0AAD9N1C4_9ANNE</name>
<dbReference type="EMBL" id="JAODUP010000306">
    <property type="protein sequence ID" value="KAK2153130.1"/>
    <property type="molecule type" value="Genomic_DNA"/>
</dbReference>
<feature type="compositionally biased region" description="Basic and acidic residues" evidence="1">
    <location>
        <begin position="8"/>
        <end position="22"/>
    </location>
</feature>
<dbReference type="Proteomes" id="UP001208570">
    <property type="component" value="Unassembled WGS sequence"/>
</dbReference>
<evidence type="ECO:0000313" key="2">
    <source>
        <dbReference type="EMBL" id="KAK2153130.1"/>
    </source>
</evidence>